<feature type="non-terminal residue" evidence="6">
    <location>
        <position position="1"/>
    </location>
</feature>
<feature type="non-terminal residue" evidence="6">
    <location>
        <position position="164"/>
    </location>
</feature>
<dbReference type="InterPro" id="IPR025705">
    <property type="entry name" value="Beta_hexosaminidase_sua/sub"/>
</dbReference>
<dbReference type="GO" id="GO:0005975">
    <property type="term" value="P:carbohydrate metabolic process"/>
    <property type="evidence" value="ECO:0007669"/>
    <property type="project" value="InterPro"/>
</dbReference>
<proteinExistence type="inferred from homology"/>
<dbReference type="PANTHER" id="PTHR22600:SF57">
    <property type="entry name" value="BETA-N-ACETYLHEXOSAMINIDASE"/>
    <property type="match status" value="1"/>
</dbReference>
<evidence type="ECO:0000259" key="5">
    <source>
        <dbReference type="Pfam" id="PF00728"/>
    </source>
</evidence>
<feature type="domain" description="Glycoside hydrolase family 20 catalytic" evidence="5">
    <location>
        <begin position="2"/>
        <end position="137"/>
    </location>
</feature>
<dbReference type="SUPFAM" id="SSF51445">
    <property type="entry name" value="(Trans)glycosidases"/>
    <property type="match status" value="1"/>
</dbReference>
<dbReference type="EMBL" id="KF117843">
    <property type="protein sequence ID" value="AIA85101.1"/>
    <property type="molecule type" value="Genomic_DNA"/>
</dbReference>
<evidence type="ECO:0000256" key="4">
    <source>
        <dbReference type="ARBA" id="ARBA00022801"/>
    </source>
</evidence>
<dbReference type="GO" id="GO:0016020">
    <property type="term" value="C:membrane"/>
    <property type="evidence" value="ECO:0007669"/>
    <property type="project" value="TreeGrafter"/>
</dbReference>
<evidence type="ECO:0000256" key="3">
    <source>
        <dbReference type="ARBA" id="ARBA00012663"/>
    </source>
</evidence>
<dbReference type="EC" id="3.2.1.52" evidence="3"/>
<name>A0A060BX76_9SPIO</name>
<dbReference type="PRINTS" id="PR00738">
    <property type="entry name" value="GLHYDRLASE20"/>
</dbReference>
<reference evidence="6" key="1">
    <citation type="journal article" date="2013" name="Environ. Microbiol.">
        <title>Seasonally variable intestinal metagenomes of the red palm weevil (Rhynchophorus ferrugineus).</title>
        <authorList>
            <person name="Jia S."/>
            <person name="Zhang X."/>
            <person name="Zhang G."/>
            <person name="Yin A."/>
            <person name="Zhang S."/>
            <person name="Li F."/>
            <person name="Wang L."/>
            <person name="Zhao D."/>
            <person name="Yun Q."/>
            <person name="Tala"/>
            <person name="Wang J."/>
            <person name="Sun G."/>
            <person name="Baabdullah M."/>
            <person name="Yu X."/>
            <person name="Hu S."/>
            <person name="Al-Mssallem I.S."/>
            <person name="Yu J."/>
        </authorList>
    </citation>
    <scope>NUCLEOTIDE SEQUENCE</scope>
</reference>
<organism evidence="6">
    <name type="scientific">uncultured Spirochaeta sp</name>
    <dbReference type="NCBI Taxonomy" id="174390"/>
    <lineage>
        <taxon>Bacteria</taxon>
        <taxon>Pseudomonadati</taxon>
        <taxon>Spirochaetota</taxon>
        <taxon>Spirochaetia</taxon>
        <taxon>Spirochaetales</taxon>
        <taxon>Spirochaetaceae</taxon>
        <taxon>Spirochaeta</taxon>
        <taxon>environmental samples</taxon>
    </lineage>
</organism>
<dbReference type="AlphaFoldDB" id="A0A060BX76"/>
<comment type="similarity">
    <text evidence="2">Belongs to the glycosyl hydrolase 20 family.</text>
</comment>
<keyword evidence="4" id="KW-0378">Hydrolase</keyword>
<dbReference type="InterPro" id="IPR017853">
    <property type="entry name" value="GH"/>
</dbReference>
<evidence type="ECO:0000313" key="6">
    <source>
        <dbReference type="EMBL" id="AIA85101.1"/>
    </source>
</evidence>
<sequence length="164" mass="18137">DDLLRIVDILSGLKLNMLHLHLSDDQGWRFPVDGYPALVEGRGHDWYTKQQLRDLVSYAARRHVSIVPEIDMPGHVLSALVEYPRFSCSGGPFSLPTGEGIFSDILCIGNDDAIAFAKTVVAEVCEVFPAPFIHLGGMRFLCKPGGRVRNVSGANCRWDLRTSV</sequence>
<dbReference type="GO" id="GO:0030203">
    <property type="term" value="P:glycosaminoglycan metabolic process"/>
    <property type="evidence" value="ECO:0007669"/>
    <property type="project" value="TreeGrafter"/>
</dbReference>
<dbReference type="InterPro" id="IPR015883">
    <property type="entry name" value="Glyco_hydro_20_cat"/>
</dbReference>
<evidence type="ECO:0000256" key="2">
    <source>
        <dbReference type="ARBA" id="ARBA00006285"/>
    </source>
</evidence>
<protein>
    <recommendedName>
        <fullName evidence="3">beta-N-acetylhexosaminidase</fullName>
        <ecNumber evidence="3">3.2.1.52</ecNumber>
    </recommendedName>
</protein>
<accession>A0A060BX76</accession>
<dbReference type="GO" id="GO:0004563">
    <property type="term" value="F:beta-N-acetylhexosaminidase activity"/>
    <property type="evidence" value="ECO:0007669"/>
    <property type="project" value="UniProtKB-EC"/>
</dbReference>
<dbReference type="Pfam" id="PF00728">
    <property type="entry name" value="Glyco_hydro_20"/>
    <property type="match status" value="1"/>
</dbReference>
<comment type="catalytic activity">
    <reaction evidence="1">
        <text>Hydrolysis of terminal non-reducing N-acetyl-D-hexosamine residues in N-acetyl-beta-D-hexosaminides.</text>
        <dbReference type="EC" id="3.2.1.52"/>
    </reaction>
</comment>
<dbReference type="PANTHER" id="PTHR22600">
    <property type="entry name" value="BETA-HEXOSAMINIDASE"/>
    <property type="match status" value="1"/>
</dbReference>
<evidence type="ECO:0000256" key="1">
    <source>
        <dbReference type="ARBA" id="ARBA00001231"/>
    </source>
</evidence>
<dbReference type="Gene3D" id="3.20.20.80">
    <property type="entry name" value="Glycosidases"/>
    <property type="match status" value="1"/>
</dbReference>